<dbReference type="PIRSF" id="PIRSF000097">
    <property type="entry name" value="AKR"/>
    <property type="match status" value="1"/>
</dbReference>
<evidence type="ECO:0000256" key="3">
    <source>
        <dbReference type="PIRSR" id="PIRSR000097-3"/>
    </source>
</evidence>
<dbReference type="PRINTS" id="PR00069">
    <property type="entry name" value="ALDKETRDTASE"/>
</dbReference>
<keyword evidence="6" id="KW-1185">Reference proteome</keyword>
<evidence type="ECO:0000256" key="1">
    <source>
        <dbReference type="PIRSR" id="PIRSR000097-1"/>
    </source>
</evidence>
<dbReference type="Proteomes" id="UP000464495">
    <property type="component" value="Chromosome"/>
</dbReference>
<dbReference type="EMBL" id="CP046620">
    <property type="protein sequence ID" value="QHQ36249.1"/>
    <property type="molecule type" value="Genomic_DNA"/>
</dbReference>
<dbReference type="SUPFAM" id="SSF51430">
    <property type="entry name" value="NAD(P)-linked oxidoreductase"/>
    <property type="match status" value="1"/>
</dbReference>
<dbReference type="PANTHER" id="PTHR43638">
    <property type="entry name" value="OXIDOREDUCTASE, ALDO/KETO REDUCTASE FAMILY PROTEIN"/>
    <property type="match status" value="1"/>
</dbReference>
<dbReference type="AlphaFoldDB" id="A0A6P1T4Q4"/>
<protein>
    <submittedName>
        <fullName evidence="5">Aldo/keto reductase</fullName>
    </submittedName>
</protein>
<dbReference type="RefSeq" id="WP_161862797.1">
    <property type="nucleotide sequence ID" value="NZ_CP046620.1"/>
</dbReference>
<dbReference type="InterPro" id="IPR023210">
    <property type="entry name" value="NADP_OxRdtase_dom"/>
</dbReference>
<dbReference type="Pfam" id="PF00248">
    <property type="entry name" value="Aldo_ket_red"/>
    <property type="match status" value="1"/>
</dbReference>
<feature type="site" description="Lowers pKa of active site Tyr" evidence="3">
    <location>
        <position position="80"/>
    </location>
</feature>
<accession>A0A6P1T4Q4</accession>
<dbReference type="GO" id="GO:0016491">
    <property type="term" value="F:oxidoreductase activity"/>
    <property type="evidence" value="ECO:0007669"/>
    <property type="project" value="InterPro"/>
</dbReference>
<gene>
    <name evidence="5" type="ORF">GO499_14255</name>
</gene>
<reference evidence="5 6" key="1">
    <citation type="submission" date="2019-12" db="EMBL/GenBank/DDBJ databases">
        <title>Complete genome sequence of Algicella marina strain 9Alg 56(T) isolated from the red alga Tichocarpus crinitus.</title>
        <authorList>
            <person name="Kim S.-G."/>
            <person name="Nedashkovskaya O.I."/>
        </authorList>
    </citation>
    <scope>NUCLEOTIDE SEQUENCE [LARGE SCALE GENOMIC DNA]</scope>
    <source>
        <strain evidence="5 6">9Alg 56</strain>
    </source>
</reference>
<evidence type="ECO:0000313" key="5">
    <source>
        <dbReference type="EMBL" id="QHQ36249.1"/>
    </source>
</evidence>
<dbReference type="InterPro" id="IPR020471">
    <property type="entry name" value="AKR"/>
</dbReference>
<proteinExistence type="predicted"/>
<dbReference type="KEGG" id="amaq:GO499_14255"/>
<evidence type="ECO:0000256" key="2">
    <source>
        <dbReference type="PIRSR" id="PIRSR000097-2"/>
    </source>
</evidence>
<evidence type="ECO:0000259" key="4">
    <source>
        <dbReference type="Pfam" id="PF00248"/>
    </source>
</evidence>
<feature type="domain" description="NADP-dependent oxidoreductase" evidence="4">
    <location>
        <begin position="16"/>
        <end position="266"/>
    </location>
</feature>
<organism evidence="5 6">
    <name type="scientific">Algicella marina</name>
    <dbReference type="NCBI Taxonomy" id="2683284"/>
    <lineage>
        <taxon>Bacteria</taxon>
        <taxon>Pseudomonadati</taxon>
        <taxon>Pseudomonadota</taxon>
        <taxon>Alphaproteobacteria</taxon>
        <taxon>Rhodobacterales</taxon>
        <taxon>Paracoccaceae</taxon>
        <taxon>Algicella</taxon>
    </lineage>
</organism>
<feature type="active site" description="Proton donor" evidence="1">
    <location>
        <position position="54"/>
    </location>
</feature>
<evidence type="ECO:0000313" key="6">
    <source>
        <dbReference type="Proteomes" id="UP000464495"/>
    </source>
</evidence>
<dbReference type="Gene3D" id="3.20.20.100">
    <property type="entry name" value="NADP-dependent oxidoreductase domain"/>
    <property type="match status" value="1"/>
</dbReference>
<dbReference type="InterPro" id="IPR036812">
    <property type="entry name" value="NAD(P)_OxRdtase_dom_sf"/>
</dbReference>
<feature type="binding site" evidence="2">
    <location>
        <position position="113"/>
    </location>
    <ligand>
        <name>substrate</name>
    </ligand>
</feature>
<sequence length="279" mass="30139">MSEVFSLKSGLKLPGIGFGTWKMGERAEIRQTEKSALLRAMDLGFTLFDTAEMYGEGRTETLLGEALAEHGRDDLILVSKVYPWNAGSSDMIAACEASLTRLGTDMIDIYLLHWPGSVPFEETLEAAERLKAAGKIRTFGISNFDTSALEEMESQGLLATVELNQVMYNPARRGIEYDLLPALSRLGISAMAYTPLEPARLSGNAGFAELAAEVGLTPPQLALAWHVTRGAAIPIPKAGSPDHADALWQASQHRLSAEDMARIDAAFPPPSGPQPLDIL</sequence>
<dbReference type="PANTHER" id="PTHR43638:SF3">
    <property type="entry name" value="ALDEHYDE REDUCTASE"/>
    <property type="match status" value="1"/>
</dbReference>
<name>A0A6P1T4Q4_9RHOB</name>